<evidence type="ECO:0000256" key="8">
    <source>
        <dbReference type="ARBA" id="ARBA00033428"/>
    </source>
</evidence>
<dbReference type="SUPFAM" id="SSF51366">
    <property type="entry name" value="Ribulose-phoshate binding barrel"/>
    <property type="match status" value="1"/>
</dbReference>
<evidence type="ECO:0000256" key="1">
    <source>
        <dbReference type="ARBA" id="ARBA00004861"/>
    </source>
</evidence>
<evidence type="ECO:0000313" key="11">
    <source>
        <dbReference type="EMBL" id="GFE54343.1"/>
    </source>
</evidence>
<evidence type="ECO:0000259" key="10">
    <source>
        <dbReference type="SMART" id="SM00934"/>
    </source>
</evidence>
<dbReference type="InterPro" id="IPR011995">
    <property type="entry name" value="OMPdecase_type-2"/>
</dbReference>
<evidence type="ECO:0000256" key="3">
    <source>
        <dbReference type="ARBA" id="ARBA00012321"/>
    </source>
</evidence>
<keyword evidence="6" id="KW-0665">Pyrimidine biosynthesis</keyword>
<dbReference type="PANTHER" id="PTHR43375">
    <property type="entry name" value="OROTIDINE 5'-PHOSPHATE DECARBOXYLASE"/>
    <property type="match status" value="1"/>
</dbReference>
<evidence type="ECO:0000256" key="9">
    <source>
        <dbReference type="ARBA" id="ARBA00049157"/>
    </source>
</evidence>
<proteinExistence type="inferred from homology"/>
<dbReference type="Pfam" id="PF00215">
    <property type="entry name" value="OMPdecase"/>
    <property type="match status" value="1"/>
</dbReference>
<dbReference type="PROSITE" id="PS00156">
    <property type="entry name" value="OMPDECASE"/>
    <property type="match status" value="1"/>
</dbReference>
<dbReference type="Proteomes" id="UP001057455">
    <property type="component" value="Unassembled WGS sequence"/>
</dbReference>
<dbReference type="InterPro" id="IPR001754">
    <property type="entry name" value="OMPdeCOase_dom"/>
</dbReference>
<keyword evidence="7" id="KW-0456">Lyase</keyword>
<dbReference type="GO" id="GO:0006207">
    <property type="term" value="P:'de novo' pyrimidine nucleobase biosynthetic process"/>
    <property type="evidence" value="ECO:0007669"/>
    <property type="project" value="InterPro"/>
</dbReference>
<dbReference type="OrthoDB" id="5553476at2759"/>
<evidence type="ECO:0000256" key="6">
    <source>
        <dbReference type="ARBA" id="ARBA00022975"/>
    </source>
</evidence>
<feature type="domain" description="Orotidine 5'-phosphate decarboxylase" evidence="10">
    <location>
        <begin position="17"/>
        <end position="289"/>
    </location>
</feature>
<dbReference type="InterPro" id="IPR011060">
    <property type="entry name" value="RibuloseP-bd_barrel"/>
</dbReference>
<dbReference type="InterPro" id="IPR013785">
    <property type="entry name" value="Aldolase_TIM"/>
</dbReference>
<dbReference type="InterPro" id="IPR018089">
    <property type="entry name" value="OMPdecase_AS"/>
</dbReference>
<keyword evidence="5" id="KW-0210">Decarboxylase</keyword>
<organism evidence="11 12">
    <name type="scientific">Babesia ovis</name>
    <dbReference type="NCBI Taxonomy" id="5869"/>
    <lineage>
        <taxon>Eukaryota</taxon>
        <taxon>Sar</taxon>
        <taxon>Alveolata</taxon>
        <taxon>Apicomplexa</taxon>
        <taxon>Aconoidasida</taxon>
        <taxon>Piroplasmida</taxon>
        <taxon>Babesiidae</taxon>
        <taxon>Babesia</taxon>
    </lineage>
</organism>
<gene>
    <name evidence="11" type="ORF">BaOVIS_017470</name>
</gene>
<evidence type="ECO:0000256" key="5">
    <source>
        <dbReference type="ARBA" id="ARBA00022793"/>
    </source>
</evidence>
<sequence>MSFFEKVASRARQVGAPLCLGLDPRNETVERFSHTGLYTVLYDRYVTNTMLEGFRSRDIHSLYVKLKLYCCFILESTAEHICCVKPNLAFFIAQGAEGIQVLMDICELIREMDIPILLDGKLGDIGSTMEYYKKFIFEILKADSCTVNTLLGTDVLSVMATDRHGNYMNDLFVLAKCSNPSAEQIQGAILNDQSPVYMEIINKCESFYKSKNITTAKVGYVVGATCVDVLAEVRRSYPDCVILMPGIGAQGGDLDAAIKAAINREGTGVIVPISRAIIDSQNPGQAALYWKEQIRSCISPQP</sequence>
<comment type="similarity">
    <text evidence="2">Belongs to the OMP decarboxylase family. Type 2 subfamily.</text>
</comment>
<dbReference type="GO" id="GO:0006221">
    <property type="term" value="P:pyrimidine nucleotide biosynthetic process"/>
    <property type="evidence" value="ECO:0007669"/>
    <property type="project" value="UniProtKB-KW"/>
</dbReference>
<comment type="catalytic activity">
    <reaction evidence="9">
        <text>orotidine 5'-phosphate + H(+) = UMP + CO2</text>
        <dbReference type="Rhea" id="RHEA:11596"/>
        <dbReference type="ChEBI" id="CHEBI:15378"/>
        <dbReference type="ChEBI" id="CHEBI:16526"/>
        <dbReference type="ChEBI" id="CHEBI:57538"/>
        <dbReference type="ChEBI" id="CHEBI:57865"/>
        <dbReference type="EC" id="4.1.1.23"/>
    </reaction>
</comment>
<dbReference type="GO" id="GO:0004590">
    <property type="term" value="F:orotidine-5'-phosphate decarboxylase activity"/>
    <property type="evidence" value="ECO:0007669"/>
    <property type="project" value="UniProtKB-EC"/>
</dbReference>
<accession>A0A9W5WUW9</accession>
<dbReference type="SMART" id="SM00934">
    <property type="entry name" value="OMPdecase"/>
    <property type="match status" value="1"/>
</dbReference>
<evidence type="ECO:0000256" key="4">
    <source>
        <dbReference type="ARBA" id="ARBA00021923"/>
    </source>
</evidence>
<evidence type="ECO:0000313" key="12">
    <source>
        <dbReference type="Proteomes" id="UP001057455"/>
    </source>
</evidence>
<evidence type="ECO:0000256" key="7">
    <source>
        <dbReference type="ARBA" id="ARBA00023239"/>
    </source>
</evidence>
<comment type="caution">
    <text evidence="11">The sequence shown here is derived from an EMBL/GenBank/DDBJ whole genome shotgun (WGS) entry which is preliminary data.</text>
</comment>
<evidence type="ECO:0000256" key="2">
    <source>
        <dbReference type="ARBA" id="ARBA00008847"/>
    </source>
</evidence>
<dbReference type="NCBIfam" id="TIGR02127">
    <property type="entry name" value="pyrF_sub2"/>
    <property type="match status" value="1"/>
</dbReference>
<dbReference type="PANTHER" id="PTHR43375:SF1">
    <property type="entry name" value="OROTIDINE 5'-PHOSPHATE DECARBOXYLASE"/>
    <property type="match status" value="1"/>
</dbReference>
<dbReference type="AlphaFoldDB" id="A0A9W5WUW9"/>
<dbReference type="EC" id="4.1.1.23" evidence="3"/>
<dbReference type="CDD" id="cd04725">
    <property type="entry name" value="OMP_decarboxylase_like"/>
    <property type="match status" value="1"/>
</dbReference>
<dbReference type="Gene3D" id="3.20.20.70">
    <property type="entry name" value="Aldolase class I"/>
    <property type="match status" value="1"/>
</dbReference>
<name>A0A9W5WUW9_BABOV</name>
<comment type="pathway">
    <text evidence="1">Pyrimidine metabolism; UMP biosynthesis via de novo pathway; UMP from orotate: step 2/2.</text>
</comment>
<dbReference type="EMBL" id="BLIY01000015">
    <property type="protein sequence ID" value="GFE54343.1"/>
    <property type="molecule type" value="Genomic_DNA"/>
</dbReference>
<protein>
    <recommendedName>
        <fullName evidence="4">Orotidine 5'-phosphate decarboxylase</fullName>
        <ecNumber evidence="3">4.1.1.23</ecNumber>
    </recommendedName>
    <alternativeName>
        <fullName evidence="8">OMP decarboxylase</fullName>
    </alternativeName>
</protein>
<keyword evidence="12" id="KW-1185">Reference proteome</keyword>
<reference evidence="11" key="1">
    <citation type="submission" date="2019-12" db="EMBL/GenBank/DDBJ databases">
        <title>Genome sequence of Babesia ovis.</title>
        <authorList>
            <person name="Yamagishi J."/>
            <person name="Sevinc F."/>
            <person name="Xuan X."/>
        </authorList>
    </citation>
    <scope>NUCLEOTIDE SEQUENCE</scope>
    <source>
        <strain evidence="11">Selcuk</strain>
    </source>
</reference>